<keyword evidence="1 3" id="KW-0238">DNA-binding</keyword>
<feature type="domain" description="Core-binding (CB)" evidence="4">
    <location>
        <begin position="9"/>
        <end position="92"/>
    </location>
</feature>
<evidence type="ECO:0000256" key="2">
    <source>
        <dbReference type="ARBA" id="ARBA00023172"/>
    </source>
</evidence>
<dbReference type="AlphaFoldDB" id="A0A1R0Y9K6"/>
<proteinExistence type="predicted"/>
<dbReference type="InterPro" id="IPR044068">
    <property type="entry name" value="CB"/>
</dbReference>
<dbReference type="GO" id="GO:0015074">
    <property type="term" value="P:DNA integration"/>
    <property type="evidence" value="ECO:0007669"/>
    <property type="project" value="InterPro"/>
</dbReference>
<organism evidence="5 6">
    <name type="scientific">Paenibacillus odorifer</name>
    <dbReference type="NCBI Taxonomy" id="189426"/>
    <lineage>
        <taxon>Bacteria</taxon>
        <taxon>Bacillati</taxon>
        <taxon>Bacillota</taxon>
        <taxon>Bacilli</taxon>
        <taxon>Bacillales</taxon>
        <taxon>Paenibacillaceae</taxon>
        <taxon>Paenibacillus</taxon>
    </lineage>
</organism>
<name>A0A1R0Y9K6_9BACL</name>
<dbReference type="GO" id="GO:0003677">
    <property type="term" value="F:DNA binding"/>
    <property type="evidence" value="ECO:0007669"/>
    <property type="project" value="UniProtKB-UniRule"/>
</dbReference>
<dbReference type="EMBL" id="MPTC01000001">
    <property type="protein sequence ID" value="OMD44039.1"/>
    <property type="molecule type" value="Genomic_DNA"/>
</dbReference>
<sequence length="324" mass="37415">MINKPGPSPIEAQTIKIFKHIRTNSYKSRARYMSSVLNFIRFCFMKHRLENIRNINDEHVVAYIIARQANHIAEKTISNDLSAIRFFMNHVSNPRYIISSNAELEEFYDLTIGNNPLNPGNRAWTDSEYDAFVQNCIKMGSNNPIDVSILCKTMGLRITEAVASSRVQAEYALRTGLYQVKQEAKNGRWRKIPLSAEAKEMFTRRLNDVPRGGHIFIKGNQKTHQAVNEYEQFLHRLSDRITTEEGILLRTYMKSSKNYINNITWHGLRYCYTQNRMQELIQTGFSYSAAQQIVSNELGHNRLSVVETYIGKNGAYLFKNIGDQ</sequence>
<dbReference type="Proteomes" id="UP000187439">
    <property type="component" value="Unassembled WGS sequence"/>
</dbReference>
<evidence type="ECO:0000256" key="3">
    <source>
        <dbReference type="PROSITE-ProRule" id="PRU01248"/>
    </source>
</evidence>
<evidence type="ECO:0000256" key="1">
    <source>
        <dbReference type="ARBA" id="ARBA00023125"/>
    </source>
</evidence>
<evidence type="ECO:0000313" key="6">
    <source>
        <dbReference type="Proteomes" id="UP000187439"/>
    </source>
</evidence>
<dbReference type="Gene3D" id="1.10.443.10">
    <property type="entry name" value="Intergrase catalytic core"/>
    <property type="match status" value="1"/>
</dbReference>
<dbReference type="InterPro" id="IPR011010">
    <property type="entry name" value="DNA_brk_join_enz"/>
</dbReference>
<keyword evidence="2" id="KW-0233">DNA recombination</keyword>
<dbReference type="InterPro" id="IPR010998">
    <property type="entry name" value="Integrase_recombinase_N"/>
</dbReference>
<accession>A0A1R0Y9K6</accession>
<comment type="caution">
    <text evidence="5">The sequence shown here is derived from an EMBL/GenBank/DDBJ whole genome shotgun (WGS) entry which is preliminary data.</text>
</comment>
<evidence type="ECO:0000313" key="5">
    <source>
        <dbReference type="EMBL" id="OMD44039.1"/>
    </source>
</evidence>
<dbReference type="InterPro" id="IPR004107">
    <property type="entry name" value="Integrase_SAM-like_N"/>
</dbReference>
<dbReference type="PROSITE" id="PS51900">
    <property type="entry name" value="CB"/>
    <property type="match status" value="1"/>
</dbReference>
<dbReference type="Pfam" id="PF13495">
    <property type="entry name" value="Phage_int_SAM_4"/>
    <property type="match status" value="1"/>
</dbReference>
<dbReference type="GO" id="GO:0006310">
    <property type="term" value="P:DNA recombination"/>
    <property type="evidence" value="ECO:0007669"/>
    <property type="project" value="UniProtKB-KW"/>
</dbReference>
<gene>
    <name evidence="5" type="ORF">BSK52_00365</name>
</gene>
<dbReference type="InterPro" id="IPR013762">
    <property type="entry name" value="Integrase-like_cat_sf"/>
</dbReference>
<dbReference type="SUPFAM" id="SSF56349">
    <property type="entry name" value="DNA breaking-rejoining enzymes"/>
    <property type="match status" value="1"/>
</dbReference>
<dbReference type="OrthoDB" id="107900at2"/>
<dbReference type="RefSeq" id="WP_076116313.1">
    <property type="nucleotide sequence ID" value="NZ_MPTC01000001.1"/>
</dbReference>
<reference evidence="5 6" key="1">
    <citation type="submission" date="2016-10" db="EMBL/GenBank/DDBJ databases">
        <title>Paenibacillus species isolates.</title>
        <authorList>
            <person name="Beno S.M."/>
        </authorList>
    </citation>
    <scope>NUCLEOTIDE SEQUENCE [LARGE SCALE GENOMIC DNA]</scope>
    <source>
        <strain evidence="5 6">FSL H7-0710</strain>
    </source>
</reference>
<dbReference type="Gene3D" id="1.10.150.130">
    <property type="match status" value="1"/>
</dbReference>
<evidence type="ECO:0000259" key="4">
    <source>
        <dbReference type="PROSITE" id="PS51900"/>
    </source>
</evidence>
<protein>
    <recommendedName>
        <fullName evidence="4">Core-binding (CB) domain-containing protein</fullName>
    </recommendedName>
</protein>